<dbReference type="AlphaFoldDB" id="A0A059F473"/>
<evidence type="ECO:0000313" key="1">
    <source>
        <dbReference type="EMBL" id="KCZ81995.1"/>
    </source>
</evidence>
<sequence>MIYDIKVTGQFLGIESITAVQTFPLSIRCFGCKNEFDKYICISHLTFNKDFSSFCQECNKEVSLAIKPLNLVQTKCVDAFTRKQIIRQINVNKDSPSKSFQISQIKGVNFEILDIPRIEFSVLSKKYFYYEDVPIEDGSWSSNNNDDPNVFIDCFNVEFMSILEEEILNECVSKNAL</sequence>
<dbReference type="OrthoDB" id="2186260at2759"/>
<reference evidence="2" key="1">
    <citation type="submission" date="2013-02" db="EMBL/GenBank/DDBJ databases">
        <authorList>
            <consortium name="The Broad Institute Genome Sequencing Platform"/>
            <person name="Cuomo C."/>
            <person name="Becnel J."/>
            <person name="Sanscrainte N."/>
            <person name="Walker B."/>
            <person name="Young S.K."/>
            <person name="Zeng Q."/>
            <person name="Gargeya S."/>
            <person name="Fitzgerald M."/>
            <person name="Haas B."/>
            <person name="Abouelleil A."/>
            <person name="Alvarado L."/>
            <person name="Arachchi H.M."/>
            <person name="Berlin A.M."/>
            <person name="Chapman S.B."/>
            <person name="Dewar J."/>
            <person name="Goldberg J."/>
            <person name="Griggs A."/>
            <person name="Gujja S."/>
            <person name="Hansen M."/>
            <person name="Howarth C."/>
            <person name="Imamovic A."/>
            <person name="Larimer J."/>
            <person name="McCowan C."/>
            <person name="Murphy C."/>
            <person name="Neiman D."/>
            <person name="Pearson M."/>
            <person name="Priest M."/>
            <person name="Roberts A."/>
            <person name="Saif S."/>
            <person name="Shea T."/>
            <person name="Sisk P."/>
            <person name="Sykes S."/>
            <person name="Wortman J."/>
            <person name="Nusbaum C."/>
            <person name="Birren B."/>
        </authorList>
    </citation>
    <scope>NUCLEOTIDE SEQUENCE [LARGE SCALE GENOMIC DNA]</scope>
    <source>
        <strain evidence="2">PRA339</strain>
    </source>
</reference>
<organism evidence="1 2">
    <name type="scientific">Anncaliia algerae PRA339</name>
    <dbReference type="NCBI Taxonomy" id="1288291"/>
    <lineage>
        <taxon>Eukaryota</taxon>
        <taxon>Fungi</taxon>
        <taxon>Fungi incertae sedis</taxon>
        <taxon>Microsporidia</taxon>
        <taxon>Tubulinosematoidea</taxon>
        <taxon>Tubulinosematidae</taxon>
        <taxon>Anncaliia</taxon>
    </lineage>
</organism>
<evidence type="ECO:0000313" key="2">
    <source>
        <dbReference type="Proteomes" id="UP000030655"/>
    </source>
</evidence>
<name>A0A059F473_9MICR</name>
<dbReference type="EMBL" id="KK365133">
    <property type="protein sequence ID" value="KCZ81995.1"/>
    <property type="molecule type" value="Genomic_DNA"/>
</dbReference>
<reference evidence="1 2" key="2">
    <citation type="submission" date="2014-03" db="EMBL/GenBank/DDBJ databases">
        <title>The Genome Sequence of Anncaliia algerae insect isolate PRA339.</title>
        <authorList>
            <consortium name="The Broad Institute Genome Sequencing Platform"/>
            <consortium name="The Broad Institute Genome Sequencing Center for Infectious Disease"/>
            <person name="Cuomo C."/>
            <person name="Becnel J."/>
            <person name="Sanscrainte N."/>
            <person name="Walker B."/>
            <person name="Young S.K."/>
            <person name="Zeng Q."/>
            <person name="Gargeya S."/>
            <person name="Fitzgerald M."/>
            <person name="Haas B."/>
            <person name="Abouelleil A."/>
            <person name="Alvarado L."/>
            <person name="Arachchi H.M."/>
            <person name="Berlin A.M."/>
            <person name="Chapman S.B."/>
            <person name="Dewar J."/>
            <person name="Goldberg J."/>
            <person name="Griggs A."/>
            <person name="Gujja S."/>
            <person name="Hansen M."/>
            <person name="Howarth C."/>
            <person name="Imamovic A."/>
            <person name="Larimer J."/>
            <person name="McCowan C."/>
            <person name="Murphy C."/>
            <person name="Neiman D."/>
            <person name="Pearson M."/>
            <person name="Priest M."/>
            <person name="Roberts A."/>
            <person name="Saif S."/>
            <person name="Shea T."/>
            <person name="Sisk P."/>
            <person name="Sykes S."/>
            <person name="Wortman J."/>
            <person name="Nusbaum C."/>
            <person name="Birren B."/>
        </authorList>
    </citation>
    <scope>NUCLEOTIDE SEQUENCE [LARGE SCALE GENOMIC DNA]</scope>
    <source>
        <strain evidence="1 2">PRA339</strain>
    </source>
</reference>
<dbReference type="VEuPathDB" id="MicrosporidiaDB:H312_00477"/>
<gene>
    <name evidence="1" type="ORF">H312_00477</name>
</gene>
<keyword evidence="2" id="KW-1185">Reference proteome</keyword>
<protein>
    <submittedName>
        <fullName evidence="1">Uncharacterized protein</fullName>
    </submittedName>
</protein>
<dbReference type="HOGENOM" id="CLU_1517510_0_0_1"/>
<proteinExistence type="predicted"/>
<dbReference type="Proteomes" id="UP000030655">
    <property type="component" value="Unassembled WGS sequence"/>
</dbReference>
<accession>A0A059F473</accession>